<organism evidence="7 8">
    <name type="scientific">Bianquea renquensis</name>
    <dbReference type="NCBI Taxonomy" id="2763661"/>
    <lineage>
        <taxon>Bacteria</taxon>
        <taxon>Bacillati</taxon>
        <taxon>Bacillota</taxon>
        <taxon>Clostridia</taxon>
        <taxon>Eubacteriales</taxon>
        <taxon>Bianqueaceae</taxon>
        <taxon>Bianquea</taxon>
    </lineage>
</organism>
<keyword evidence="7" id="KW-0067">ATP-binding</keyword>
<keyword evidence="8" id="KW-1185">Reference proteome</keyword>
<gene>
    <name evidence="7" type="ORF">H8730_03935</name>
</gene>
<keyword evidence="4 5" id="KW-0472">Membrane</keyword>
<dbReference type="Gene3D" id="1.20.1560.10">
    <property type="entry name" value="ABC transporter type 1, transmembrane domain"/>
    <property type="match status" value="1"/>
</dbReference>
<comment type="subcellular location">
    <subcellularLocation>
        <location evidence="1">Cell membrane</location>
        <topology evidence="1">Multi-pass membrane protein</topology>
    </subcellularLocation>
</comment>
<dbReference type="Gene3D" id="3.40.50.300">
    <property type="entry name" value="P-loop containing nucleotide triphosphate hydrolases"/>
    <property type="match status" value="1"/>
</dbReference>
<keyword evidence="3 5" id="KW-1133">Transmembrane helix</keyword>
<dbReference type="AlphaFoldDB" id="A0A926DPB4"/>
<evidence type="ECO:0000256" key="1">
    <source>
        <dbReference type="ARBA" id="ARBA00004651"/>
    </source>
</evidence>
<dbReference type="GO" id="GO:0016887">
    <property type="term" value="F:ATP hydrolysis activity"/>
    <property type="evidence" value="ECO:0007669"/>
    <property type="project" value="InterPro"/>
</dbReference>
<dbReference type="InterPro" id="IPR036640">
    <property type="entry name" value="ABC1_TM_sf"/>
</dbReference>
<dbReference type="RefSeq" id="WP_249289410.1">
    <property type="nucleotide sequence ID" value="NZ_JACRSQ010000004.1"/>
</dbReference>
<feature type="transmembrane region" description="Helical" evidence="5">
    <location>
        <begin position="15"/>
        <end position="37"/>
    </location>
</feature>
<dbReference type="PANTHER" id="PTHR24221:SF654">
    <property type="entry name" value="ATP-BINDING CASSETTE SUB-FAMILY B MEMBER 6"/>
    <property type="match status" value="1"/>
</dbReference>
<dbReference type="InterPro" id="IPR027417">
    <property type="entry name" value="P-loop_NTPase"/>
</dbReference>
<dbReference type="GO" id="GO:0005524">
    <property type="term" value="F:ATP binding"/>
    <property type="evidence" value="ECO:0007669"/>
    <property type="project" value="UniProtKB-KW"/>
</dbReference>
<name>A0A926DPB4_9FIRM</name>
<evidence type="ECO:0000256" key="4">
    <source>
        <dbReference type="ARBA" id="ARBA00023136"/>
    </source>
</evidence>
<dbReference type="InterPro" id="IPR039421">
    <property type="entry name" value="Type_1_exporter"/>
</dbReference>
<reference evidence="7" key="1">
    <citation type="submission" date="2020-08" db="EMBL/GenBank/DDBJ databases">
        <title>Genome public.</title>
        <authorList>
            <person name="Liu C."/>
            <person name="Sun Q."/>
        </authorList>
    </citation>
    <scope>NUCLEOTIDE SEQUENCE</scope>
    <source>
        <strain evidence="7">NSJ-32</strain>
    </source>
</reference>
<evidence type="ECO:0000313" key="7">
    <source>
        <dbReference type="EMBL" id="MBC8542695.1"/>
    </source>
</evidence>
<evidence type="ECO:0000259" key="6">
    <source>
        <dbReference type="Pfam" id="PF00005"/>
    </source>
</evidence>
<protein>
    <submittedName>
        <fullName evidence="7">ABC transporter ATP-binding protein</fullName>
    </submittedName>
</protein>
<dbReference type="EMBL" id="JACRSQ010000004">
    <property type="protein sequence ID" value="MBC8542695.1"/>
    <property type="molecule type" value="Genomic_DNA"/>
</dbReference>
<dbReference type="GO" id="GO:0034040">
    <property type="term" value="F:ATPase-coupled lipid transmembrane transporter activity"/>
    <property type="evidence" value="ECO:0007669"/>
    <property type="project" value="TreeGrafter"/>
</dbReference>
<proteinExistence type="predicted"/>
<dbReference type="Pfam" id="PF00005">
    <property type="entry name" value="ABC_tran"/>
    <property type="match status" value="1"/>
</dbReference>
<keyword evidence="2 5" id="KW-0812">Transmembrane</keyword>
<dbReference type="Proteomes" id="UP000657006">
    <property type="component" value="Unassembled WGS sequence"/>
</dbReference>
<keyword evidence="7" id="KW-0547">Nucleotide-binding</keyword>
<evidence type="ECO:0000256" key="2">
    <source>
        <dbReference type="ARBA" id="ARBA00022692"/>
    </source>
</evidence>
<evidence type="ECO:0000256" key="3">
    <source>
        <dbReference type="ARBA" id="ARBA00022989"/>
    </source>
</evidence>
<feature type="domain" description="ABC transporter" evidence="6">
    <location>
        <begin position="93"/>
        <end position="206"/>
    </location>
</feature>
<sequence length="237" mass="27583">MGLQLWKRSITAGEFTQYIAAFEMISSTLISIINSYLDINKDKHLIQKYYDFIQHKEDKQDNLVLPGPGGAAACRIEIQDVWFRYNEESEYILKGITLSISEGERLSIVGRNGCGKTTLVKLLLRLFHPERGKILLNGRDIYEYTYDEYCKFFSVIFQDFKIFSFTVLDNIVMSDMSYNSEEIEIHEDSKSRVNVAIEKADLSTTIDELPKGIYTYVNKIMWRMALNFLVGHSKHWR</sequence>
<evidence type="ECO:0000313" key="8">
    <source>
        <dbReference type="Proteomes" id="UP000657006"/>
    </source>
</evidence>
<dbReference type="PANTHER" id="PTHR24221">
    <property type="entry name" value="ATP-BINDING CASSETTE SUB-FAMILY B"/>
    <property type="match status" value="1"/>
</dbReference>
<dbReference type="SUPFAM" id="SSF52540">
    <property type="entry name" value="P-loop containing nucleoside triphosphate hydrolases"/>
    <property type="match status" value="1"/>
</dbReference>
<dbReference type="InterPro" id="IPR003439">
    <property type="entry name" value="ABC_transporter-like_ATP-bd"/>
</dbReference>
<evidence type="ECO:0000256" key="5">
    <source>
        <dbReference type="SAM" id="Phobius"/>
    </source>
</evidence>
<accession>A0A926DPB4</accession>
<comment type="caution">
    <text evidence="7">The sequence shown here is derived from an EMBL/GenBank/DDBJ whole genome shotgun (WGS) entry which is preliminary data.</text>
</comment>
<dbReference type="GO" id="GO:0005886">
    <property type="term" value="C:plasma membrane"/>
    <property type="evidence" value="ECO:0007669"/>
    <property type="project" value="UniProtKB-SubCell"/>
</dbReference>